<keyword evidence="2" id="KW-0732">Signal</keyword>
<dbReference type="InterPro" id="IPR036890">
    <property type="entry name" value="HATPase_C_sf"/>
</dbReference>
<evidence type="ECO:0000256" key="1">
    <source>
        <dbReference type="SAM" id="Phobius"/>
    </source>
</evidence>
<feature type="transmembrane region" description="Helical" evidence="1">
    <location>
        <begin position="779"/>
        <end position="801"/>
    </location>
</feature>
<feature type="chain" id="PRO_5011506282" evidence="2">
    <location>
        <begin position="19"/>
        <end position="1031"/>
    </location>
</feature>
<dbReference type="Pfam" id="PF06580">
    <property type="entry name" value="His_kinase"/>
    <property type="match status" value="1"/>
</dbReference>
<accession>A0A1G6XAW4</accession>
<dbReference type="GO" id="GO:0000155">
    <property type="term" value="F:phosphorelay sensor kinase activity"/>
    <property type="evidence" value="ECO:0007669"/>
    <property type="project" value="InterPro"/>
</dbReference>
<dbReference type="InterPro" id="IPR011110">
    <property type="entry name" value="Reg_prop"/>
</dbReference>
<sequence length="1031" mass="115975">MKTWLACFILMLCGFRAAGQVFPDIKFNQLTVKDGLSTNAVKCIYEDNNGIMWIATSKGLNRYDGTGFEVYHHIEDDSTSICNDALNYVTADPEHQLWVSTIGGLSRFNPNTGKAVNYIHSATDKNSLATNEKCIPYFDSKGRLWIATGNGVQLFDYKNNQFTTYNAPPIIGPDAEHVYNYFNLIREDTKHQLWALSAFGMYLIDERAHKLVLYNQHAADLNLAFHQTADGTIYLGQLKGGLKKFIPQQSLYQQVISKLSNAPDGKVNDIAEWRDDNNNNWLCIGASGGLGLIDLKSGQIREYGFDNLNTSSLHAFYVYQITKDRQNRLWLSTDNGINIIDPNLQNFENLPLYQQLQLNNPKLFGLPNNMLEADGKFYLTSYYAKGVYVFDKNWRLLKHILQVPENSTSALSKSINSIYKDDKSNLWFSTDSGLVKQSGNSYKFYFPPGLDAANKDNLTISKIYKRTDGLFWIRARQNGLYVFDPERGVFLKQYKPDGKTIDGTVFSCFLAKDGVLWVGATGGISCYVPSKDVFKKIIIKKNDGKVVPVGWITDITEDKENVIWAVSDAGLIKIKKSSDDGLLINSKSGLPENYLKRIMIDTLGNLWIPSQQGIIKYDRKKAFTFFNVNNGLPFQYEGHGFFERDSEGNFLVGFSGFVTRFNPYNIITNTAIPKVILLSISADGNRTSVSTSNNEKSITLAPGTKIVSIHFAITNYTAPQENNYYYKVGSTTQWQQVKNGNIALGSLPNGTYTLFIKGSNNDNVFSKEEKLTITVLPHWYETAVFELLCILVIIAVIIFLVRRRIAFIRNEALFKQKLIESELRAIRAQMNPHFIFNALNSIESYIMENNARTASVMIQKFAGLCRLILENSTQSLVSAAREWKALKLYAEVEAMRFNNQFAFNFICNNDVDLNGLLIPPMLVQPLIENAIHHGLRNYQKDDGLVTIELSKQDDSIRFTVTDNGIGFSAATQNQSKHILKQQSLALKSIRERIAAMNGLNGDTKASFEIKEINAPGKSGTIATLILPINLA</sequence>
<reference evidence="5 6" key="1">
    <citation type="submission" date="2016-10" db="EMBL/GenBank/DDBJ databases">
        <authorList>
            <person name="de Groot N.N."/>
        </authorList>
    </citation>
    <scope>NUCLEOTIDE SEQUENCE [LARGE SCALE GENOMIC DNA]</scope>
    <source>
        <strain evidence="5 6">47C3B</strain>
    </source>
</reference>
<dbReference type="EMBL" id="FNAI01000002">
    <property type="protein sequence ID" value="SDD74376.1"/>
    <property type="molecule type" value="Genomic_DNA"/>
</dbReference>
<dbReference type="RefSeq" id="WP_091146433.1">
    <property type="nucleotide sequence ID" value="NZ_FNAI01000002.1"/>
</dbReference>
<evidence type="ECO:0000313" key="6">
    <source>
        <dbReference type="Proteomes" id="UP000199072"/>
    </source>
</evidence>
<feature type="domain" description="Histidine kinase/HSP90-like ATPase" evidence="3">
    <location>
        <begin position="922"/>
        <end position="1028"/>
    </location>
</feature>
<feature type="domain" description="Signal transduction histidine kinase internal region" evidence="4">
    <location>
        <begin position="821"/>
        <end position="901"/>
    </location>
</feature>
<dbReference type="Proteomes" id="UP000199072">
    <property type="component" value="Unassembled WGS sequence"/>
</dbReference>
<dbReference type="Gene3D" id="3.30.565.10">
    <property type="entry name" value="Histidine kinase-like ATPase, C-terminal domain"/>
    <property type="match status" value="1"/>
</dbReference>
<keyword evidence="1" id="KW-1133">Transmembrane helix</keyword>
<dbReference type="Gene3D" id="2.130.10.10">
    <property type="entry name" value="YVTN repeat-like/Quinoprotein amine dehydrogenase"/>
    <property type="match status" value="4"/>
</dbReference>
<dbReference type="SUPFAM" id="SSF55874">
    <property type="entry name" value="ATPase domain of HSP90 chaperone/DNA topoisomerase II/histidine kinase"/>
    <property type="match status" value="1"/>
</dbReference>
<dbReference type="GO" id="GO:0016020">
    <property type="term" value="C:membrane"/>
    <property type="evidence" value="ECO:0007669"/>
    <property type="project" value="InterPro"/>
</dbReference>
<keyword evidence="1" id="KW-0472">Membrane</keyword>
<evidence type="ECO:0000256" key="2">
    <source>
        <dbReference type="SAM" id="SignalP"/>
    </source>
</evidence>
<dbReference type="PANTHER" id="PTHR34220">
    <property type="entry name" value="SENSOR HISTIDINE KINASE YPDA"/>
    <property type="match status" value="1"/>
</dbReference>
<feature type="signal peptide" evidence="2">
    <location>
        <begin position="1"/>
        <end position="18"/>
    </location>
</feature>
<evidence type="ECO:0000259" key="4">
    <source>
        <dbReference type="Pfam" id="PF06580"/>
    </source>
</evidence>
<proteinExistence type="predicted"/>
<dbReference type="AlphaFoldDB" id="A0A1G6XAW4"/>
<dbReference type="Pfam" id="PF02518">
    <property type="entry name" value="HATPase_c"/>
    <property type="match status" value="1"/>
</dbReference>
<dbReference type="InterPro" id="IPR015943">
    <property type="entry name" value="WD40/YVTN_repeat-like_dom_sf"/>
</dbReference>
<evidence type="ECO:0000313" key="5">
    <source>
        <dbReference type="EMBL" id="SDD74376.1"/>
    </source>
</evidence>
<dbReference type="Pfam" id="PF07494">
    <property type="entry name" value="Reg_prop"/>
    <property type="match status" value="1"/>
</dbReference>
<dbReference type="Gene3D" id="2.60.40.10">
    <property type="entry name" value="Immunoglobulins"/>
    <property type="match status" value="1"/>
</dbReference>
<dbReference type="PANTHER" id="PTHR34220:SF7">
    <property type="entry name" value="SENSOR HISTIDINE KINASE YPDA"/>
    <property type="match status" value="1"/>
</dbReference>
<organism evidence="5 6">
    <name type="scientific">Mucilaginibacter pineti</name>
    <dbReference type="NCBI Taxonomy" id="1391627"/>
    <lineage>
        <taxon>Bacteria</taxon>
        <taxon>Pseudomonadati</taxon>
        <taxon>Bacteroidota</taxon>
        <taxon>Sphingobacteriia</taxon>
        <taxon>Sphingobacteriales</taxon>
        <taxon>Sphingobacteriaceae</taxon>
        <taxon>Mucilaginibacter</taxon>
    </lineage>
</organism>
<dbReference type="InterPro" id="IPR050640">
    <property type="entry name" value="Bact_2-comp_sensor_kinase"/>
</dbReference>
<dbReference type="OrthoDB" id="9809670at2"/>
<keyword evidence="6" id="KW-1185">Reference proteome</keyword>
<evidence type="ECO:0000259" key="3">
    <source>
        <dbReference type="Pfam" id="PF02518"/>
    </source>
</evidence>
<dbReference type="InterPro" id="IPR013783">
    <property type="entry name" value="Ig-like_fold"/>
</dbReference>
<dbReference type="STRING" id="1391627.SAMN05216464_102437"/>
<gene>
    <name evidence="5" type="ORF">SAMN05216464_102437</name>
</gene>
<dbReference type="InterPro" id="IPR011047">
    <property type="entry name" value="Quinoprotein_ADH-like_sf"/>
</dbReference>
<name>A0A1G6XAW4_9SPHI</name>
<keyword evidence="1" id="KW-0812">Transmembrane</keyword>
<dbReference type="InterPro" id="IPR010559">
    <property type="entry name" value="Sig_transdc_His_kin_internal"/>
</dbReference>
<dbReference type="SUPFAM" id="SSF63829">
    <property type="entry name" value="Calcium-dependent phosphotriesterase"/>
    <property type="match status" value="1"/>
</dbReference>
<dbReference type="SUPFAM" id="SSF50998">
    <property type="entry name" value="Quinoprotein alcohol dehydrogenase-like"/>
    <property type="match status" value="1"/>
</dbReference>
<dbReference type="InterPro" id="IPR003594">
    <property type="entry name" value="HATPase_dom"/>
</dbReference>
<protein>
    <submittedName>
        <fullName evidence="5">Two component regulator propeller</fullName>
    </submittedName>
</protein>